<keyword evidence="12 16" id="KW-1133">Transmembrane helix</keyword>
<dbReference type="EMBL" id="UAWQ01000001">
    <property type="protein sequence ID" value="SQC28037.1"/>
    <property type="molecule type" value="Genomic_DNA"/>
</dbReference>
<keyword evidence="4" id="KW-1003">Cell membrane</keyword>
<evidence type="ECO:0000256" key="14">
    <source>
        <dbReference type="ARBA" id="ARBA00023136"/>
    </source>
</evidence>
<evidence type="ECO:0000256" key="8">
    <source>
        <dbReference type="ARBA" id="ARBA00022692"/>
    </source>
</evidence>
<dbReference type="PANTHER" id="PTHR44936:SF5">
    <property type="entry name" value="SENSOR HISTIDINE KINASE ENVZ"/>
    <property type="match status" value="1"/>
</dbReference>
<evidence type="ECO:0000256" key="4">
    <source>
        <dbReference type="ARBA" id="ARBA00022475"/>
    </source>
</evidence>
<evidence type="ECO:0000256" key="9">
    <source>
        <dbReference type="ARBA" id="ARBA00022741"/>
    </source>
</evidence>
<comment type="catalytic activity">
    <reaction evidence="1">
        <text>ATP + protein L-histidine = ADP + protein N-phospho-L-histidine.</text>
        <dbReference type="EC" id="2.7.13.3"/>
    </reaction>
</comment>
<dbReference type="InterPro" id="IPR036890">
    <property type="entry name" value="HATPase_C_sf"/>
</dbReference>
<evidence type="ECO:0000256" key="10">
    <source>
        <dbReference type="ARBA" id="ARBA00022777"/>
    </source>
</evidence>
<dbReference type="SUPFAM" id="SSF47384">
    <property type="entry name" value="Homodimeric domain of signal transducing histidine kinase"/>
    <property type="match status" value="1"/>
</dbReference>
<keyword evidence="6" id="KW-0597">Phosphoprotein</keyword>
<comment type="subcellular location">
    <subcellularLocation>
        <location evidence="2">Cell inner membrane</location>
        <topology evidence="2">Multi-pass membrane protein</topology>
    </subcellularLocation>
</comment>
<evidence type="ECO:0000256" key="1">
    <source>
        <dbReference type="ARBA" id="ARBA00000085"/>
    </source>
</evidence>
<evidence type="ECO:0000256" key="13">
    <source>
        <dbReference type="ARBA" id="ARBA00023012"/>
    </source>
</evidence>
<gene>
    <name evidence="19" type="primary">envZ_1</name>
    <name evidence="19" type="ORF">NCTC13465_00082</name>
</gene>
<dbReference type="SUPFAM" id="SSF55874">
    <property type="entry name" value="ATPase domain of HSP90 chaperone/DNA topoisomerase II/histidine kinase"/>
    <property type="match status" value="1"/>
</dbReference>
<feature type="domain" description="Histidine kinase" evidence="17">
    <location>
        <begin position="233"/>
        <end position="372"/>
    </location>
</feature>
<dbReference type="CDD" id="cd00082">
    <property type="entry name" value="HisKA"/>
    <property type="match status" value="1"/>
</dbReference>
<accession>A0A2X3DUF0</accession>
<evidence type="ECO:0000256" key="2">
    <source>
        <dbReference type="ARBA" id="ARBA00004429"/>
    </source>
</evidence>
<feature type="transmembrane region" description="Helical" evidence="16">
    <location>
        <begin position="151"/>
        <end position="171"/>
    </location>
</feature>
<dbReference type="EC" id="2.7.13.3" evidence="3"/>
<dbReference type="InterPro" id="IPR050980">
    <property type="entry name" value="2C_sensor_his_kinase"/>
</dbReference>
<dbReference type="InterPro" id="IPR036097">
    <property type="entry name" value="HisK_dim/P_sf"/>
</dbReference>
<dbReference type="PROSITE" id="PS50885">
    <property type="entry name" value="HAMP"/>
    <property type="match status" value="1"/>
</dbReference>
<dbReference type="Gene3D" id="1.10.287.130">
    <property type="match status" value="1"/>
</dbReference>
<dbReference type="Gene3D" id="3.30.565.10">
    <property type="entry name" value="Histidine kinase-like ATPase, C-terminal domain"/>
    <property type="match status" value="1"/>
</dbReference>
<dbReference type="InterPro" id="IPR003594">
    <property type="entry name" value="HATPase_dom"/>
</dbReference>
<keyword evidence="5" id="KW-0997">Cell inner membrane</keyword>
<dbReference type="AlphaFoldDB" id="A0A2X3DUF0"/>
<dbReference type="Proteomes" id="UP000251721">
    <property type="component" value="Unassembled WGS sequence"/>
</dbReference>
<evidence type="ECO:0000313" key="20">
    <source>
        <dbReference type="Proteomes" id="UP000251721"/>
    </source>
</evidence>
<keyword evidence="9" id="KW-0547">Nucleotide-binding</keyword>
<evidence type="ECO:0000313" key="19">
    <source>
        <dbReference type="EMBL" id="SQC28037.1"/>
    </source>
</evidence>
<feature type="transmembrane region" description="Helical" evidence="16">
    <location>
        <begin position="12"/>
        <end position="33"/>
    </location>
</feature>
<evidence type="ECO:0000256" key="11">
    <source>
        <dbReference type="ARBA" id="ARBA00022840"/>
    </source>
</evidence>
<evidence type="ECO:0000256" key="7">
    <source>
        <dbReference type="ARBA" id="ARBA00022679"/>
    </source>
</evidence>
<proteinExistence type="predicted"/>
<keyword evidence="14 16" id="KW-0472">Membrane</keyword>
<dbReference type="InterPro" id="IPR003660">
    <property type="entry name" value="HAMP_dom"/>
</dbReference>
<dbReference type="GO" id="GO:0005524">
    <property type="term" value="F:ATP binding"/>
    <property type="evidence" value="ECO:0007669"/>
    <property type="project" value="UniProtKB-KW"/>
</dbReference>
<reference evidence="19 20" key="1">
    <citation type="submission" date="2018-06" db="EMBL/GenBank/DDBJ databases">
        <authorList>
            <consortium name="Pathogen Informatics"/>
            <person name="Doyle S."/>
        </authorList>
    </citation>
    <scope>NUCLEOTIDE SEQUENCE [LARGE SCALE GENOMIC DNA]</scope>
    <source>
        <strain evidence="19 20">NCTC13465</strain>
    </source>
</reference>
<protein>
    <recommendedName>
        <fullName evidence="15">Sensor histidine kinase EnvZ</fullName>
        <ecNumber evidence="3">2.7.13.3</ecNumber>
    </recommendedName>
</protein>
<keyword evidence="7 19" id="KW-0808">Transferase</keyword>
<dbReference type="PANTHER" id="PTHR44936">
    <property type="entry name" value="SENSOR PROTEIN CREC"/>
    <property type="match status" value="1"/>
</dbReference>
<evidence type="ECO:0000256" key="15">
    <source>
        <dbReference type="ARBA" id="ARBA00041011"/>
    </source>
</evidence>
<name>A0A2X3DUF0_KLEPN</name>
<dbReference type="InterPro" id="IPR003661">
    <property type="entry name" value="HisK_dim/P_dom"/>
</dbReference>
<sequence>MRFWPASLQSRLMALLFLALLLANTLTLSLLFYERMSSARSVMLGNLASDVATSVAILDRLPAAERPQWLPKLARGNYRYLLDAGERGDYPDSWRARDAARSLQEALSAQYPVSIVAIPGPRQHIQAHITLHDGAPLTLDLWPKLPAIARWLPVVLIAQFVLLLACAWYAVRQVLLPISRFTHAVNALEPASDTAGTMAEQGPEEVRRAARAFNAMQARIHDHLQERARILAAISHDLQTPITRMKLRVEMADQLELRDKLLQDLDNMTRLVREGIAFARTSQPLEEARQRLNLDAFLDTIVCDYADVGRPVQFCPEETAGVVWIPPQALRRVMTNLIDNALKFGTTATVTLTRDAVGDITLHVLDEGPGIPRPRCRRCCSRFIAWRTRAIAIPAAPAWGWRSPRSWSARWTARCAWPTARRAAWTPAFALPRRDCILMYLRGKRITKPTILPLSRHIRLTWPCCNVVAATFGSDGIMRRRRCRY</sequence>
<evidence type="ECO:0000256" key="12">
    <source>
        <dbReference type="ARBA" id="ARBA00022989"/>
    </source>
</evidence>
<evidence type="ECO:0000256" key="5">
    <source>
        <dbReference type="ARBA" id="ARBA00022519"/>
    </source>
</evidence>
<dbReference type="Pfam" id="PF00512">
    <property type="entry name" value="HisKA"/>
    <property type="match status" value="1"/>
</dbReference>
<evidence type="ECO:0000259" key="17">
    <source>
        <dbReference type="PROSITE" id="PS50109"/>
    </source>
</evidence>
<organism evidence="19 20">
    <name type="scientific">Klebsiella pneumoniae</name>
    <dbReference type="NCBI Taxonomy" id="573"/>
    <lineage>
        <taxon>Bacteria</taxon>
        <taxon>Pseudomonadati</taxon>
        <taxon>Pseudomonadota</taxon>
        <taxon>Gammaproteobacteria</taxon>
        <taxon>Enterobacterales</taxon>
        <taxon>Enterobacteriaceae</taxon>
        <taxon>Klebsiella/Raoultella group</taxon>
        <taxon>Klebsiella</taxon>
        <taxon>Klebsiella pneumoniae complex</taxon>
    </lineage>
</organism>
<keyword evidence="10 19" id="KW-0418">Kinase</keyword>
<evidence type="ECO:0000256" key="16">
    <source>
        <dbReference type="SAM" id="Phobius"/>
    </source>
</evidence>
<dbReference type="GO" id="GO:0000155">
    <property type="term" value="F:phosphorelay sensor kinase activity"/>
    <property type="evidence" value="ECO:0007669"/>
    <property type="project" value="InterPro"/>
</dbReference>
<evidence type="ECO:0000256" key="3">
    <source>
        <dbReference type="ARBA" id="ARBA00012438"/>
    </source>
</evidence>
<dbReference type="PROSITE" id="PS50109">
    <property type="entry name" value="HIS_KIN"/>
    <property type="match status" value="1"/>
</dbReference>
<evidence type="ECO:0000256" key="6">
    <source>
        <dbReference type="ARBA" id="ARBA00022553"/>
    </source>
</evidence>
<evidence type="ECO:0000259" key="18">
    <source>
        <dbReference type="PROSITE" id="PS50885"/>
    </source>
</evidence>
<dbReference type="InterPro" id="IPR005467">
    <property type="entry name" value="His_kinase_dom"/>
</dbReference>
<dbReference type="SMART" id="SM00388">
    <property type="entry name" value="HisKA"/>
    <property type="match status" value="1"/>
</dbReference>
<keyword evidence="13" id="KW-0902">Two-component regulatory system</keyword>
<dbReference type="GO" id="GO:0005886">
    <property type="term" value="C:plasma membrane"/>
    <property type="evidence" value="ECO:0007669"/>
    <property type="project" value="UniProtKB-SubCell"/>
</dbReference>
<dbReference type="Pfam" id="PF02518">
    <property type="entry name" value="HATPase_c"/>
    <property type="match status" value="1"/>
</dbReference>
<keyword evidence="8 16" id="KW-0812">Transmembrane</keyword>
<keyword evidence="11" id="KW-0067">ATP-binding</keyword>
<feature type="domain" description="HAMP" evidence="18">
    <location>
        <begin position="172"/>
        <end position="225"/>
    </location>
</feature>
<dbReference type="SMART" id="SM00304">
    <property type="entry name" value="HAMP"/>
    <property type="match status" value="1"/>
</dbReference>